<evidence type="ECO:0000256" key="6">
    <source>
        <dbReference type="ARBA" id="ARBA00022989"/>
    </source>
</evidence>
<dbReference type="Proteomes" id="UP000505377">
    <property type="component" value="Chromosome"/>
</dbReference>
<keyword evidence="10" id="KW-1185">Reference proteome</keyword>
<dbReference type="PANTHER" id="PTHR43057:SF1">
    <property type="entry name" value="ARSENICAL-RESISTANCE PROTEIN 3"/>
    <property type="match status" value="1"/>
</dbReference>
<feature type="transmembrane region" description="Helical" evidence="8">
    <location>
        <begin position="104"/>
        <end position="127"/>
    </location>
</feature>
<comment type="subcellular location">
    <subcellularLocation>
        <location evidence="1">Cell membrane</location>
        <topology evidence="1">Multi-pass membrane protein</topology>
    </subcellularLocation>
</comment>
<accession>A0A6M6JLN2</accession>
<organism evidence="9 10">
    <name type="scientific">Pseudonocardia broussonetiae</name>
    <dbReference type="NCBI Taxonomy" id="2736640"/>
    <lineage>
        <taxon>Bacteria</taxon>
        <taxon>Bacillati</taxon>
        <taxon>Actinomycetota</taxon>
        <taxon>Actinomycetes</taxon>
        <taxon>Pseudonocardiales</taxon>
        <taxon>Pseudonocardiaceae</taxon>
        <taxon>Pseudonocardia</taxon>
    </lineage>
</organism>
<sequence length="330" mass="34940">MCSVCVSRVEWLERHQIVIYLAALVLGAVAGLVLPGGASALELAIYPVLGALLYATFLQVPFTALTRAFRDVRFLSATMVLNFVVVPVVVAAAAIALIPLPQAVLLGVLLVLLTPCIDYVIVFSGLAGGAHQRLLAAAPLLMLAQMVALPLLLALFMGPGLADIVEIGPFLEAFLILIVLPLGLAWATETFAARHRSGERITSVMNAAMVPLMAVTLFVVVAGQFPKIEDQVGAVVSVVPLYVAFLVVMAGLGLLLARVFRLDVPSSRALIFSGATRNSLVVLPLALALPEAYAITPVIVVTQTLVELIGMVIYVRAVPWLVPAQARSIR</sequence>
<dbReference type="GO" id="GO:0015105">
    <property type="term" value="F:arsenite transmembrane transporter activity"/>
    <property type="evidence" value="ECO:0007669"/>
    <property type="project" value="TreeGrafter"/>
</dbReference>
<dbReference type="PANTHER" id="PTHR43057">
    <property type="entry name" value="ARSENITE EFFLUX TRANSPORTER"/>
    <property type="match status" value="1"/>
</dbReference>
<dbReference type="Gene3D" id="1.20.1530.20">
    <property type="match status" value="1"/>
</dbReference>
<feature type="transmembrane region" description="Helical" evidence="8">
    <location>
        <begin position="17"/>
        <end position="38"/>
    </location>
</feature>
<evidence type="ECO:0000256" key="2">
    <source>
        <dbReference type="ARBA" id="ARBA00010110"/>
    </source>
</evidence>
<keyword evidence="4" id="KW-1003">Cell membrane</keyword>
<feature type="transmembrane region" description="Helical" evidence="8">
    <location>
        <begin position="44"/>
        <end position="62"/>
    </location>
</feature>
<keyword evidence="3" id="KW-0813">Transport</keyword>
<evidence type="ECO:0000256" key="5">
    <source>
        <dbReference type="ARBA" id="ARBA00022692"/>
    </source>
</evidence>
<feature type="transmembrane region" description="Helical" evidence="8">
    <location>
        <begin position="232"/>
        <end position="257"/>
    </location>
</feature>
<feature type="transmembrane region" description="Helical" evidence="8">
    <location>
        <begin position="134"/>
        <end position="158"/>
    </location>
</feature>
<dbReference type="GO" id="GO:0015297">
    <property type="term" value="F:antiporter activity"/>
    <property type="evidence" value="ECO:0007669"/>
    <property type="project" value="InterPro"/>
</dbReference>
<feature type="transmembrane region" description="Helical" evidence="8">
    <location>
        <begin position="74"/>
        <end position="98"/>
    </location>
</feature>
<keyword evidence="7 8" id="KW-0472">Membrane</keyword>
<evidence type="ECO:0000256" key="4">
    <source>
        <dbReference type="ARBA" id="ARBA00022475"/>
    </source>
</evidence>
<gene>
    <name evidence="9" type="ORF">HOP40_20300</name>
</gene>
<dbReference type="KEGG" id="pbro:HOP40_20300"/>
<keyword evidence="5 8" id="KW-0812">Transmembrane</keyword>
<feature type="transmembrane region" description="Helical" evidence="8">
    <location>
        <begin position="170"/>
        <end position="192"/>
    </location>
</feature>
<dbReference type="GO" id="GO:0015104">
    <property type="term" value="F:antimonite transmembrane transporter activity"/>
    <property type="evidence" value="ECO:0007669"/>
    <property type="project" value="TreeGrafter"/>
</dbReference>
<dbReference type="InterPro" id="IPR002657">
    <property type="entry name" value="BilAc:Na_symport/Acr3"/>
</dbReference>
<keyword evidence="6 8" id="KW-1133">Transmembrane helix</keyword>
<feature type="transmembrane region" description="Helical" evidence="8">
    <location>
        <begin position="204"/>
        <end position="226"/>
    </location>
</feature>
<evidence type="ECO:0000256" key="8">
    <source>
        <dbReference type="SAM" id="Phobius"/>
    </source>
</evidence>
<name>A0A6M6JLN2_9PSEU</name>
<evidence type="ECO:0000313" key="10">
    <source>
        <dbReference type="Proteomes" id="UP000505377"/>
    </source>
</evidence>
<evidence type="ECO:0000313" key="9">
    <source>
        <dbReference type="EMBL" id="QJY47857.1"/>
    </source>
</evidence>
<reference evidence="9 10" key="1">
    <citation type="submission" date="2020-05" db="EMBL/GenBank/DDBJ databases">
        <authorList>
            <person name="Mo P."/>
        </authorList>
    </citation>
    <scope>NUCLEOTIDE SEQUENCE [LARGE SCALE GENOMIC DNA]</scope>
    <source>
        <strain evidence="9 10">Gen01</strain>
    </source>
</reference>
<dbReference type="GO" id="GO:0005886">
    <property type="term" value="C:plasma membrane"/>
    <property type="evidence" value="ECO:0007669"/>
    <property type="project" value="UniProtKB-SubCell"/>
</dbReference>
<dbReference type="AlphaFoldDB" id="A0A6M6JLN2"/>
<dbReference type="InterPro" id="IPR038770">
    <property type="entry name" value="Na+/solute_symporter_sf"/>
</dbReference>
<dbReference type="Pfam" id="PF01758">
    <property type="entry name" value="SBF"/>
    <property type="match status" value="1"/>
</dbReference>
<dbReference type="EMBL" id="CP053564">
    <property type="protein sequence ID" value="QJY47857.1"/>
    <property type="molecule type" value="Genomic_DNA"/>
</dbReference>
<protein>
    <submittedName>
        <fullName evidence="9">Arsenic resistance protein</fullName>
    </submittedName>
</protein>
<evidence type="ECO:0000256" key="7">
    <source>
        <dbReference type="ARBA" id="ARBA00023136"/>
    </source>
</evidence>
<comment type="similarity">
    <text evidence="2">Belongs to the arsenical resistance-3 (ACR3) (TC 2.A.59) family.</text>
</comment>
<evidence type="ECO:0000256" key="3">
    <source>
        <dbReference type="ARBA" id="ARBA00022448"/>
    </source>
</evidence>
<dbReference type="InterPro" id="IPR004706">
    <property type="entry name" value="Arsenical-R_Acr3"/>
</dbReference>
<evidence type="ECO:0000256" key="1">
    <source>
        <dbReference type="ARBA" id="ARBA00004651"/>
    </source>
</evidence>
<proteinExistence type="inferred from homology"/>